<dbReference type="PANTHER" id="PTHR31285:SF0">
    <property type="entry name" value="NICOTINAMIDE MONONUCLEOTIDE ADENYLYLTRANSFERASE"/>
    <property type="match status" value="1"/>
</dbReference>
<reference evidence="2 3" key="1">
    <citation type="submission" date="2018-02" db="EMBL/GenBank/DDBJ databases">
        <title>Comparative genomes isolates from brazilian mangrove.</title>
        <authorList>
            <person name="Araujo J.E."/>
            <person name="Taketani R.G."/>
            <person name="Silva M.C.P."/>
            <person name="Loureco M.V."/>
            <person name="Andreote F.D."/>
        </authorList>
    </citation>
    <scope>NUCLEOTIDE SEQUENCE [LARGE SCALE GENOMIC DNA]</scope>
    <source>
        <strain evidence="2 3">HEX-2 MGV</strain>
    </source>
</reference>
<feature type="domain" description="Cytidyltransferase-like" evidence="1">
    <location>
        <begin position="222"/>
        <end position="384"/>
    </location>
</feature>
<dbReference type="EMBL" id="PUIA01000026">
    <property type="protein sequence ID" value="PQO35793.1"/>
    <property type="molecule type" value="Genomic_DNA"/>
</dbReference>
<dbReference type="InterPro" id="IPR036653">
    <property type="entry name" value="CinA-like_C"/>
</dbReference>
<evidence type="ECO:0000313" key="2">
    <source>
        <dbReference type="EMBL" id="PQO35793.1"/>
    </source>
</evidence>
<dbReference type="AlphaFoldDB" id="A0A2S8FUG9"/>
<proteinExistence type="predicted"/>
<dbReference type="PANTHER" id="PTHR31285">
    <property type="entry name" value="NICOTINAMIDE MONONUCLEOTIDE ADENYLYLTRANSFERASE"/>
    <property type="match status" value="1"/>
</dbReference>
<dbReference type="SUPFAM" id="SSF52374">
    <property type="entry name" value="Nucleotidylyl transferase"/>
    <property type="match status" value="1"/>
</dbReference>
<dbReference type="GO" id="GO:0016887">
    <property type="term" value="F:ATP hydrolysis activity"/>
    <property type="evidence" value="ECO:0007669"/>
    <property type="project" value="TreeGrafter"/>
</dbReference>
<gene>
    <name evidence="2" type="ORF">C5Y96_09075</name>
</gene>
<dbReference type="SUPFAM" id="SSF142433">
    <property type="entry name" value="CinA-like"/>
    <property type="match status" value="1"/>
</dbReference>
<protein>
    <recommendedName>
        <fullName evidence="1">Cytidyltransferase-like domain-containing protein</fullName>
    </recommendedName>
</protein>
<dbReference type="Proteomes" id="UP000240009">
    <property type="component" value="Unassembled WGS sequence"/>
</dbReference>
<dbReference type="Pfam" id="PF01467">
    <property type="entry name" value="CTP_transf_like"/>
    <property type="match status" value="1"/>
</dbReference>
<dbReference type="GO" id="GO:0000309">
    <property type="term" value="F:nicotinamide-nucleotide adenylyltransferase activity"/>
    <property type="evidence" value="ECO:0007669"/>
    <property type="project" value="TreeGrafter"/>
</dbReference>
<accession>A0A2S8FUG9</accession>
<evidence type="ECO:0000313" key="3">
    <source>
        <dbReference type="Proteomes" id="UP000240009"/>
    </source>
</evidence>
<dbReference type="Gene3D" id="3.90.950.20">
    <property type="entry name" value="CinA-like"/>
    <property type="match status" value="1"/>
</dbReference>
<comment type="caution">
    <text evidence="2">The sequence shown here is derived from an EMBL/GenBank/DDBJ whole genome shotgun (WGS) entry which is preliminary data.</text>
</comment>
<dbReference type="Gene3D" id="3.40.50.620">
    <property type="entry name" value="HUPs"/>
    <property type="match status" value="1"/>
</dbReference>
<dbReference type="GO" id="GO:0005737">
    <property type="term" value="C:cytoplasm"/>
    <property type="evidence" value="ECO:0007669"/>
    <property type="project" value="TreeGrafter"/>
</dbReference>
<dbReference type="OrthoDB" id="156876at2"/>
<evidence type="ECO:0000259" key="1">
    <source>
        <dbReference type="Pfam" id="PF01467"/>
    </source>
</evidence>
<organism evidence="2 3">
    <name type="scientific">Blastopirellula marina</name>
    <dbReference type="NCBI Taxonomy" id="124"/>
    <lineage>
        <taxon>Bacteria</taxon>
        <taxon>Pseudomonadati</taxon>
        <taxon>Planctomycetota</taxon>
        <taxon>Planctomycetia</taxon>
        <taxon>Pirellulales</taxon>
        <taxon>Pirellulaceae</taxon>
        <taxon>Blastopirellula</taxon>
    </lineage>
</organism>
<dbReference type="InterPro" id="IPR014729">
    <property type="entry name" value="Rossmann-like_a/b/a_fold"/>
</dbReference>
<name>A0A2S8FUG9_9BACT</name>
<sequence>MKDTITHQLIRQLHRSPWRLAAVVTGGGSEALSQLLSVPGASDTVLEAVVPYSSVSLEDFLHFKPTHYCSRATAQAMAMRAFFRARDLQSRISPADLDDMHLVGIGCSASLRSLRPKKGQHRVHIAVQTATSSSIASLVLTKDSRDRGREEDVVAALLLNRLADATGFSDRIPLDLLPGEHVDETTANAWPTWTDLLLGKRTAVCVPKAQQDASLDSFSGVLFPGAFNPLHEGHQTMAEVAEEITGHSVDFEISIENVDKPPLDFFHIKSRAEQFEAPQRCWLTKAPTFLDKSKVFPEATFVVGADTIVRIAEPRYYQNSTQLRDAAISEFTQQNCKFLVFPRVVGESFLTFDQLNLPPGLVNLCQPVSASQFRMDISSTEIRTGSF</sequence>
<dbReference type="RefSeq" id="WP_105352259.1">
    <property type="nucleotide sequence ID" value="NZ_PUIA01000026.1"/>
</dbReference>
<dbReference type="InterPro" id="IPR004821">
    <property type="entry name" value="Cyt_trans-like"/>
</dbReference>